<accession>A0ABD2VMU8</accession>
<evidence type="ECO:0000313" key="5">
    <source>
        <dbReference type="Proteomes" id="UP001627284"/>
    </source>
</evidence>
<dbReference type="EMBL" id="JBJKTR010000001">
    <property type="protein sequence ID" value="KAL3381484.1"/>
    <property type="molecule type" value="Genomic_DNA"/>
</dbReference>
<keyword evidence="5" id="KW-1185">Reference proteome</keyword>
<dbReference type="InterPro" id="IPR029058">
    <property type="entry name" value="AB_hydrolase_fold"/>
</dbReference>
<dbReference type="Gene3D" id="3.40.50.1820">
    <property type="entry name" value="alpha/beta hydrolase"/>
    <property type="match status" value="1"/>
</dbReference>
<dbReference type="SUPFAM" id="SSF53474">
    <property type="entry name" value="alpha/beta-Hydrolases"/>
    <property type="match status" value="1"/>
</dbReference>
<dbReference type="GO" id="GO:0016787">
    <property type="term" value="F:hydrolase activity"/>
    <property type="evidence" value="ECO:0007669"/>
    <property type="project" value="UniProtKB-KW"/>
</dbReference>
<evidence type="ECO:0000313" key="4">
    <source>
        <dbReference type="EMBL" id="KAL3381483.1"/>
    </source>
</evidence>
<dbReference type="PANTHER" id="PTHR46483:SF1">
    <property type="entry name" value="PHOSPHOLIPASE A1 PLIP1, CHLOROPLASTIC"/>
    <property type="match status" value="1"/>
</dbReference>
<dbReference type="InterPro" id="IPR002921">
    <property type="entry name" value="Fungal_lipase-type"/>
</dbReference>
<dbReference type="Proteomes" id="UP001627284">
    <property type="component" value="Unassembled WGS sequence"/>
</dbReference>
<dbReference type="PANTHER" id="PTHR46483">
    <property type="entry name" value="PHOSPHOLIPASE A1 PLIP2, CHLOROPLASTIC"/>
    <property type="match status" value="1"/>
</dbReference>
<sequence>MACSCISIMNTPMNRTSKDAWMEQDNFRRSFPSKGTREKAQMRRSYSDNHLSCRANRIQSLETHPKLKSSRSTGGPFKIQLSSSFLPDSLRSFLFDIETSKDINIDDVIFESGHDHDHDDDNEGIETEEETRRSNWIRRLVELKRNWIEKQKDDDAEMREDNLENSGEDCEDEGCEVDYEDDNEEADEMIIDRESFSRLLRRVSWSDSKLFSKLAFLCNMAYVIPEIKARDLERCYGLDFVTSSLVKKAEAMAIKAKFDKDSICVPVTSSDNSVPNPDKTEEIEHKRLPPPLVAYDIAASAASYVQSRAKGLLSVGSESKLVVDDATLKANKGCSADEKDNSSQRVYKSEMAAYVAASTMTTMVAADEKQKLEAARDLQSLQSSPCEWFICDDLTTYTRCFVIQGSDSLASWKANLFFEPCKFEEMDVLVHRGIYEAAKGIYDQFMPEIMEHLQRFGNKAKFQFTGHSLGGSLSLLVNLMLLTRKVVKPSSLLPVVTFGSPFVFCGGQKVLNDLGLDENHVQSVMMHRDIVPRAFSCNYPNHVAQVLKRLNRTFRSHPCLNKNKLLYSPMGKIFIIQPDEKSSAPHPLLPPGSGIYSLDSTSCAFTRRALRVFLNSPHPLEILSVPTAYGSGGTILRDHDSSNYLKAVNNIIRQRTKLLVRRVRKQRNLIWPLLASQSPHAWSHERDIEDRGILRKEIMSSV</sequence>
<dbReference type="InterPro" id="IPR043367">
    <property type="entry name" value="PLIP1/2/3"/>
</dbReference>
<evidence type="ECO:0000259" key="3">
    <source>
        <dbReference type="Pfam" id="PF01764"/>
    </source>
</evidence>
<reference evidence="4 5" key="1">
    <citation type="submission" date="2024-05" db="EMBL/GenBank/DDBJ databases">
        <title>De novo assembly of an allotetraploid wild potato.</title>
        <authorList>
            <person name="Hosaka A.J."/>
        </authorList>
    </citation>
    <scope>NUCLEOTIDE SEQUENCE [LARGE SCALE GENOMIC DNA]</scope>
    <source>
        <tissue evidence="4">Young leaves</tissue>
    </source>
</reference>
<gene>
    <name evidence="4" type="ORF">AABB24_001552</name>
</gene>
<comment type="caution">
    <text evidence="4">The sequence shown here is derived from an EMBL/GenBank/DDBJ whole genome shotgun (WGS) entry which is preliminary data.</text>
</comment>
<evidence type="ECO:0000256" key="2">
    <source>
        <dbReference type="SAM" id="MobiDB-lite"/>
    </source>
</evidence>
<feature type="compositionally biased region" description="Acidic residues" evidence="2">
    <location>
        <begin position="166"/>
        <end position="175"/>
    </location>
</feature>
<dbReference type="CDD" id="cd00519">
    <property type="entry name" value="Lipase_3"/>
    <property type="match status" value="1"/>
</dbReference>
<feature type="region of interest" description="Disordered" evidence="2">
    <location>
        <begin position="154"/>
        <end position="175"/>
    </location>
</feature>
<organism evidence="4 5">
    <name type="scientific">Solanum stoloniferum</name>
    <dbReference type="NCBI Taxonomy" id="62892"/>
    <lineage>
        <taxon>Eukaryota</taxon>
        <taxon>Viridiplantae</taxon>
        <taxon>Streptophyta</taxon>
        <taxon>Embryophyta</taxon>
        <taxon>Tracheophyta</taxon>
        <taxon>Spermatophyta</taxon>
        <taxon>Magnoliopsida</taxon>
        <taxon>eudicotyledons</taxon>
        <taxon>Gunneridae</taxon>
        <taxon>Pentapetalae</taxon>
        <taxon>asterids</taxon>
        <taxon>lamiids</taxon>
        <taxon>Solanales</taxon>
        <taxon>Solanaceae</taxon>
        <taxon>Solanoideae</taxon>
        <taxon>Solaneae</taxon>
        <taxon>Solanum</taxon>
    </lineage>
</organism>
<keyword evidence="1" id="KW-0378">Hydrolase</keyword>
<proteinExistence type="predicted"/>
<feature type="domain" description="Fungal lipase-type" evidence="3">
    <location>
        <begin position="401"/>
        <end position="538"/>
    </location>
</feature>
<name>A0ABD2VMU8_9SOLN</name>
<dbReference type="AlphaFoldDB" id="A0ABD2VMU8"/>
<protein>
    <recommendedName>
        <fullName evidence="3">Fungal lipase-type domain-containing protein</fullName>
    </recommendedName>
</protein>
<dbReference type="EMBL" id="JBJKTR010000001">
    <property type="protein sequence ID" value="KAL3381482.1"/>
    <property type="molecule type" value="Genomic_DNA"/>
</dbReference>
<evidence type="ECO:0000256" key="1">
    <source>
        <dbReference type="ARBA" id="ARBA00022801"/>
    </source>
</evidence>
<dbReference type="EMBL" id="JBJKTR010000001">
    <property type="protein sequence ID" value="KAL3381483.1"/>
    <property type="molecule type" value="Genomic_DNA"/>
</dbReference>
<dbReference type="Pfam" id="PF01764">
    <property type="entry name" value="Lipase_3"/>
    <property type="match status" value="1"/>
</dbReference>